<keyword evidence="4" id="KW-1278">Translocase</keyword>
<evidence type="ECO:0000256" key="1">
    <source>
        <dbReference type="ARBA" id="ARBA00022448"/>
    </source>
</evidence>
<proteinExistence type="predicted"/>
<keyword evidence="2" id="KW-0547">Nucleotide-binding</keyword>
<dbReference type="Gene3D" id="3.40.50.300">
    <property type="entry name" value="P-loop containing nucleotide triphosphate hydrolases"/>
    <property type="match status" value="1"/>
</dbReference>
<keyword evidence="3 7" id="KW-0067">ATP-binding</keyword>
<keyword evidence="8" id="KW-1185">Reference proteome</keyword>
<evidence type="ECO:0000256" key="3">
    <source>
        <dbReference type="ARBA" id="ARBA00022840"/>
    </source>
</evidence>
<dbReference type="InterPro" id="IPR003593">
    <property type="entry name" value="AAA+_ATPase"/>
</dbReference>
<protein>
    <submittedName>
        <fullName evidence="7">Heme ABC transporter ATP-binding protein</fullName>
    </submittedName>
</protein>
<dbReference type="EMBL" id="NRRV01000012">
    <property type="protein sequence ID" value="MBK1630443.1"/>
    <property type="molecule type" value="Genomic_DNA"/>
</dbReference>
<evidence type="ECO:0000256" key="4">
    <source>
        <dbReference type="ARBA" id="ARBA00022967"/>
    </source>
</evidence>
<evidence type="ECO:0000259" key="6">
    <source>
        <dbReference type="PROSITE" id="PS50893"/>
    </source>
</evidence>
<comment type="caution">
    <text evidence="7">The sequence shown here is derived from an EMBL/GenBank/DDBJ whole genome shotgun (WGS) entry which is preliminary data.</text>
</comment>
<feature type="domain" description="ABC transporter" evidence="6">
    <location>
        <begin position="1"/>
        <end position="248"/>
    </location>
</feature>
<dbReference type="SMART" id="SM00382">
    <property type="entry name" value="AAA"/>
    <property type="match status" value="1"/>
</dbReference>
<comment type="function">
    <text evidence="5">Part of the ABC transporter complex HmuTUV involved in hemin import. Responsible for energy coupling to the transport system.</text>
</comment>
<sequence>MSALGIGVQRQGRPLLEDVALTLTAGELLVLLGANGAGKSTLLKCLAGELAPDRGQVLLNGRALERWRPLDAARRRAVLPQASPLSFPFTALEVVLMGRIPHGGAQRGTGSADLTIAAEALAAAEADHLVQRRYTTLSGGERQRVHLARVLAQLWEPLPDDEPQWLLLDEPTASLDLAHQHSVLALARRWVHRSGRRRLGVLVVLHDLNLAAQYADRIAVLKQGRLLLAGTPRDVLQPDAVQDAFGLPVRVLPHPELDCPLIVPRAA</sequence>
<dbReference type="GO" id="GO:0005524">
    <property type="term" value="F:ATP binding"/>
    <property type="evidence" value="ECO:0007669"/>
    <property type="project" value="UniProtKB-KW"/>
</dbReference>
<dbReference type="Pfam" id="PF00005">
    <property type="entry name" value="ABC_tran"/>
    <property type="match status" value="1"/>
</dbReference>
<reference evidence="7 8" key="1">
    <citation type="journal article" date="2020" name="Microorganisms">
        <title>Osmotic Adaptation and Compatible Solute Biosynthesis of Phototrophic Bacteria as Revealed from Genome Analyses.</title>
        <authorList>
            <person name="Imhoff J.F."/>
            <person name="Rahn T."/>
            <person name="Kunzel S."/>
            <person name="Keller A."/>
            <person name="Neulinger S.C."/>
        </authorList>
    </citation>
    <scope>NUCLEOTIDE SEQUENCE [LARGE SCALE GENOMIC DNA]</scope>
    <source>
        <strain evidence="7 8">DSM 6210</strain>
    </source>
</reference>
<dbReference type="PANTHER" id="PTHR42794">
    <property type="entry name" value="HEMIN IMPORT ATP-BINDING PROTEIN HMUV"/>
    <property type="match status" value="1"/>
</dbReference>
<gene>
    <name evidence="7" type="ORF">CKO31_06730</name>
</gene>
<dbReference type="CDD" id="cd03214">
    <property type="entry name" value="ABC_Iron-Siderophores_B12_Hemin"/>
    <property type="match status" value="1"/>
</dbReference>
<dbReference type="Proteomes" id="UP000748752">
    <property type="component" value="Unassembled WGS sequence"/>
</dbReference>
<evidence type="ECO:0000313" key="7">
    <source>
        <dbReference type="EMBL" id="MBK1630443.1"/>
    </source>
</evidence>
<dbReference type="PROSITE" id="PS50893">
    <property type="entry name" value="ABC_TRANSPORTER_2"/>
    <property type="match status" value="1"/>
</dbReference>
<organism evidence="7 8">
    <name type="scientific">Thiohalocapsa halophila</name>
    <dbReference type="NCBI Taxonomy" id="69359"/>
    <lineage>
        <taxon>Bacteria</taxon>
        <taxon>Pseudomonadati</taxon>
        <taxon>Pseudomonadota</taxon>
        <taxon>Gammaproteobacteria</taxon>
        <taxon>Chromatiales</taxon>
        <taxon>Chromatiaceae</taxon>
        <taxon>Thiohalocapsa</taxon>
    </lineage>
</organism>
<accession>A0ABS1CEX2</accession>
<name>A0ABS1CEX2_9GAMM</name>
<evidence type="ECO:0000256" key="2">
    <source>
        <dbReference type="ARBA" id="ARBA00022741"/>
    </source>
</evidence>
<dbReference type="PANTHER" id="PTHR42794:SF1">
    <property type="entry name" value="HEMIN IMPORT ATP-BINDING PROTEIN HMUV"/>
    <property type="match status" value="1"/>
</dbReference>
<dbReference type="SUPFAM" id="SSF52540">
    <property type="entry name" value="P-loop containing nucleoside triphosphate hydrolases"/>
    <property type="match status" value="1"/>
</dbReference>
<evidence type="ECO:0000256" key="5">
    <source>
        <dbReference type="ARBA" id="ARBA00037066"/>
    </source>
</evidence>
<dbReference type="InterPro" id="IPR027417">
    <property type="entry name" value="P-loop_NTPase"/>
</dbReference>
<keyword evidence="1" id="KW-0813">Transport</keyword>
<dbReference type="NCBIfam" id="NF010068">
    <property type="entry name" value="PRK13548.1"/>
    <property type="match status" value="1"/>
</dbReference>
<dbReference type="InterPro" id="IPR003439">
    <property type="entry name" value="ABC_transporter-like_ATP-bd"/>
</dbReference>
<evidence type="ECO:0000313" key="8">
    <source>
        <dbReference type="Proteomes" id="UP000748752"/>
    </source>
</evidence>